<sequence length="102" mass="11645">MGVGYSFYPTDASLLSMVLKLALCGAKRTYLLFNISKTKLFDPWKEACFENELRFSTVVVEYTQAIISFGVAVQWFIIQFQLVKANLRRVSNFEALLIGHKV</sequence>
<evidence type="ECO:0000313" key="1">
    <source>
        <dbReference type="EMBL" id="KAF9624306.1"/>
    </source>
</evidence>
<dbReference type="AlphaFoldDB" id="A0A835IVG8"/>
<gene>
    <name evidence="1" type="ORF">IFM89_009214</name>
</gene>
<comment type="caution">
    <text evidence="1">The sequence shown here is derived from an EMBL/GenBank/DDBJ whole genome shotgun (WGS) entry which is preliminary data.</text>
</comment>
<proteinExistence type="predicted"/>
<reference evidence="1 2" key="1">
    <citation type="submission" date="2020-10" db="EMBL/GenBank/DDBJ databases">
        <title>The Coptis chinensis genome and diversification of protoberbering-type alkaloids.</title>
        <authorList>
            <person name="Wang B."/>
            <person name="Shu S."/>
            <person name="Song C."/>
            <person name="Liu Y."/>
        </authorList>
    </citation>
    <scope>NUCLEOTIDE SEQUENCE [LARGE SCALE GENOMIC DNA]</scope>
    <source>
        <strain evidence="1">HL-2020</strain>
        <tissue evidence="1">Leaf</tissue>
    </source>
</reference>
<organism evidence="1 2">
    <name type="scientific">Coptis chinensis</name>
    <dbReference type="NCBI Taxonomy" id="261450"/>
    <lineage>
        <taxon>Eukaryota</taxon>
        <taxon>Viridiplantae</taxon>
        <taxon>Streptophyta</taxon>
        <taxon>Embryophyta</taxon>
        <taxon>Tracheophyta</taxon>
        <taxon>Spermatophyta</taxon>
        <taxon>Magnoliopsida</taxon>
        <taxon>Ranunculales</taxon>
        <taxon>Ranunculaceae</taxon>
        <taxon>Coptidoideae</taxon>
        <taxon>Coptis</taxon>
    </lineage>
</organism>
<protein>
    <submittedName>
        <fullName evidence="1">Uncharacterized protein</fullName>
    </submittedName>
</protein>
<dbReference type="EMBL" id="JADFTS010000001">
    <property type="protein sequence ID" value="KAF9624306.1"/>
    <property type="molecule type" value="Genomic_DNA"/>
</dbReference>
<name>A0A835IVG8_9MAGN</name>
<keyword evidence="2" id="KW-1185">Reference proteome</keyword>
<dbReference type="Proteomes" id="UP000631114">
    <property type="component" value="Unassembled WGS sequence"/>
</dbReference>
<accession>A0A835IVG8</accession>
<evidence type="ECO:0000313" key="2">
    <source>
        <dbReference type="Proteomes" id="UP000631114"/>
    </source>
</evidence>